<dbReference type="PANTHER" id="PTHR22744">
    <property type="entry name" value="HELIX LOOP HELIX PROTEIN 21-RELATED"/>
    <property type="match status" value="1"/>
</dbReference>
<feature type="region of interest" description="Disordered" evidence="1">
    <location>
        <begin position="145"/>
        <end position="216"/>
    </location>
</feature>
<sequence>MDSSTPELLRLSSQLLSPFEYFTDSSDTINTKTDVVLVVGKERFYCHSLLLSMVSPVFSRMFDGQFKEHSEREITLEGKSSEAILELLKYIYPQFNGQITDENVEHFLQLADEYMIEHLKQPCNELLMNQLRQFKYISLPTKENIVQSSSKSRTTHASDSALNLPENNDGHSSGHENSSRLQALRRAAASPRHTLNKPSSVSSRHGDRTGSASNTTPRYFLSLDKTQIPTFYNESKAKVPFTANEVNMWLRRLRILYQIDKGRNYSGVMDSILSILQFIPTSILLPFVQPTVDTYSALEIMLNDISRARMCLLEDWASDGNFNRPVALSESYRTMFLSATTPAEQVATVPAKPVENEETAFQSVITITSDIEELISPSDTDTE</sequence>
<feature type="compositionally biased region" description="Low complexity" evidence="1">
    <location>
        <begin position="179"/>
        <end position="192"/>
    </location>
</feature>
<dbReference type="SMART" id="SM00225">
    <property type="entry name" value="BTB"/>
    <property type="match status" value="1"/>
</dbReference>
<dbReference type="EMBL" id="CAJNOR010007378">
    <property type="protein sequence ID" value="CAF1616083.1"/>
    <property type="molecule type" value="Genomic_DNA"/>
</dbReference>
<dbReference type="Pfam" id="PF00651">
    <property type="entry name" value="BTB"/>
    <property type="match status" value="1"/>
</dbReference>
<dbReference type="CDD" id="cd18186">
    <property type="entry name" value="BTB_POZ_ZBTB_KLHL-like"/>
    <property type="match status" value="1"/>
</dbReference>
<keyword evidence="4" id="KW-1185">Reference proteome</keyword>
<dbReference type="Gene3D" id="3.30.710.10">
    <property type="entry name" value="Potassium Channel Kv1.1, Chain A"/>
    <property type="match status" value="1"/>
</dbReference>
<dbReference type="Proteomes" id="UP000663828">
    <property type="component" value="Unassembled WGS sequence"/>
</dbReference>
<feature type="compositionally biased region" description="Polar residues" evidence="1">
    <location>
        <begin position="145"/>
        <end position="161"/>
    </location>
</feature>
<dbReference type="InterPro" id="IPR000210">
    <property type="entry name" value="BTB/POZ_dom"/>
</dbReference>
<organism evidence="3 4">
    <name type="scientific">Adineta ricciae</name>
    <name type="common">Rotifer</name>
    <dbReference type="NCBI Taxonomy" id="249248"/>
    <lineage>
        <taxon>Eukaryota</taxon>
        <taxon>Metazoa</taxon>
        <taxon>Spiralia</taxon>
        <taxon>Gnathifera</taxon>
        <taxon>Rotifera</taxon>
        <taxon>Eurotatoria</taxon>
        <taxon>Bdelloidea</taxon>
        <taxon>Adinetida</taxon>
        <taxon>Adinetidae</taxon>
        <taxon>Adineta</taxon>
    </lineage>
</organism>
<feature type="compositionally biased region" description="Basic and acidic residues" evidence="1">
    <location>
        <begin position="168"/>
        <end position="178"/>
    </location>
</feature>
<comment type="caution">
    <text evidence="3">The sequence shown here is derived from an EMBL/GenBank/DDBJ whole genome shotgun (WGS) entry which is preliminary data.</text>
</comment>
<evidence type="ECO:0000259" key="2">
    <source>
        <dbReference type="PROSITE" id="PS50097"/>
    </source>
</evidence>
<gene>
    <name evidence="3" type="ORF">XAT740_LOCUS49576</name>
</gene>
<dbReference type="AlphaFoldDB" id="A0A816BUC6"/>
<name>A0A816BUC6_ADIRI</name>
<feature type="domain" description="BTB" evidence="2">
    <location>
        <begin position="33"/>
        <end position="92"/>
    </location>
</feature>
<dbReference type="InterPro" id="IPR011333">
    <property type="entry name" value="SKP1/BTB/POZ_sf"/>
</dbReference>
<protein>
    <recommendedName>
        <fullName evidence="2">BTB domain-containing protein</fullName>
    </recommendedName>
</protein>
<proteinExistence type="predicted"/>
<dbReference type="PANTHER" id="PTHR22744:SF17">
    <property type="entry name" value="BTB DOMAIN-CONTAINING PROTEIN"/>
    <property type="match status" value="1"/>
</dbReference>
<evidence type="ECO:0000256" key="1">
    <source>
        <dbReference type="SAM" id="MobiDB-lite"/>
    </source>
</evidence>
<dbReference type="SUPFAM" id="SSF54695">
    <property type="entry name" value="POZ domain"/>
    <property type="match status" value="1"/>
</dbReference>
<evidence type="ECO:0000313" key="4">
    <source>
        <dbReference type="Proteomes" id="UP000663828"/>
    </source>
</evidence>
<evidence type="ECO:0000313" key="3">
    <source>
        <dbReference type="EMBL" id="CAF1616083.1"/>
    </source>
</evidence>
<dbReference type="PROSITE" id="PS50097">
    <property type="entry name" value="BTB"/>
    <property type="match status" value="1"/>
</dbReference>
<accession>A0A816BUC6</accession>
<reference evidence="3" key="1">
    <citation type="submission" date="2021-02" db="EMBL/GenBank/DDBJ databases">
        <authorList>
            <person name="Nowell W R."/>
        </authorList>
    </citation>
    <scope>NUCLEOTIDE SEQUENCE</scope>
</reference>